<keyword evidence="2" id="KW-0645">Protease</keyword>
<sequence length="387" mass="42866">MARKMAVIPGAAHNWHLSPSIIKLGTSPSPIDPKNYALRAERILSQTPLIDGHNDLPHIIQIELYGKMTDGKFNFNDKLLGHTDVQRMRKGQMGGQFWSVFVECAAVEKINDPTWVVRDTLEQIDIARRSIGEYPEVFEYCPDAKSARRAFKKGRIASMIGIEGGHQVGNSLGALRQMYDLGARYMTTTHNCDNAFGTAASTVAAGGEDHGLTRFGHEYVAEMNRLGMMIDLSHVSHQTMRDIMSITQAPVIFSHSGAYSVQRHLRHVPDDVLRSIKKNEGIVMATFVTRVLNMKNPEAATIHDVVDHIFHIAEVAGWECVGVGSDFSDTPAVPIGLEDVSKYPDLVALLLERGATDEQVRLFAGENLLRVWGNIENVGEQLRAQVT</sequence>
<protein>
    <recommendedName>
        <fullName evidence="2">Dipeptidase</fullName>
        <ecNumber evidence="2">3.4.13.19</ecNumber>
    </recommendedName>
</protein>
<keyword evidence="2" id="KW-0482">Metalloprotease</keyword>
<dbReference type="SUPFAM" id="SSF51556">
    <property type="entry name" value="Metallo-dependent hydrolases"/>
    <property type="match status" value="1"/>
</dbReference>
<comment type="similarity">
    <text evidence="2">Belongs to the metallo-dependent hydrolases superfamily. Peptidase M19 family.</text>
</comment>
<evidence type="ECO:0000313" key="4">
    <source>
        <dbReference type="Proteomes" id="UP000235786"/>
    </source>
</evidence>
<dbReference type="PANTHER" id="PTHR10443:SF12">
    <property type="entry name" value="DIPEPTIDASE"/>
    <property type="match status" value="1"/>
</dbReference>
<dbReference type="Proteomes" id="UP000235786">
    <property type="component" value="Unassembled WGS sequence"/>
</dbReference>
<evidence type="ECO:0000256" key="1">
    <source>
        <dbReference type="ARBA" id="ARBA00022997"/>
    </source>
</evidence>
<dbReference type="GO" id="GO:0046872">
    <property type="term" value="F:metal ion binding"/>
    <property type="evidence" value="ECO:0007669"/>
    <property type="project" value="UniProtKB-UniRule"/>
</dbReference>
<keyword evidence="1 2" id="KW-0224">Dipeptidase</keyword>
<name>A0A2J6RJ94_HYAVF</name>
<gene>
    <name evidence="3" type="ORF">L207DRAFT_568196</name>
</gene>
<evidence type="ECO:0000313" key="3">
    <source>
        <dbReference type="EMBL" id="PMD38578.1"/>
    </source>
</evidence>
<dbReference type="PANTHER" id="PTHR10443">
    <property type="entry name" value="MICROSOMAL DIPEPTIDASE"/>
    <property type="match status" value="1"/>
</dbReference>
<dbReference type="InterPro" id="IPR008257">
    <property type="entry name" value="Pept_M19"/>
</dbReference>
<dbReference type="OrthoDB" id="445695at2759"/>
<dbReference type="GO" id="GO:0070573">
    <property type="term" value="F:metallodipeptidase activity"/>
    <property type="evidence" value="ECO:0007669"/>
    <property type="project" value="InterPro"/>
</dbReference>
<dbReference type="Gene3D" id="3.20.20.140">
    <property type="entry name" value="Metal-dependent hydrolases"/>
    <property type="match status" value="1"/>
</dbReference>
<dbReference type="EMBL" id="KZ613948">
    <property type="protein sequence ID" value="PMD38578.1"/>
    <property type="molecule type" value="Genomic_DNA"/>
</dbReference>
<dbReference type="InterPro" id="IPR032466">
    <property type="entry name" value="Metal_Hydrolase"/>
</dbReference>
<proteinExistence type="inferred from homology"/>
<dbReference type="Pfam" id="PF01244">
    <property type="entry name" value="Peptidase_M19"/>
    <property type="match status" value="1"/>
</dbReference>
<evidence type="ECO:0000256" key="2">
    <source>
        <dbReference type="RuleBase" id="RU341113"/>
    </source>
</evidence>
<dbReference type="AlphaFoldDB" id="A0A2J6RJ94"/>
<comment type="catalytic activity">
    <reaction evidence="2">
        <text>an L-aminoacyl-L-amino acid + H2O = 2 an L-alpha-amino acid</text>
        <dbReference type="Rhea" id="RHEA:48940"/>
        <dbReference type="ChEBI" id="CHEBI:15377"/>
        <dbReference type="ChEBI" id="CHEBI:59869"/>
        <dbReference type="ChEBI" id="CHEBI:77460"/>
        <dbReference type="EC" id="3.4.13.19"/>
    </reaction>
</comment>
<keyword evidence="2" id="KW-0479">Metal-binding</keyword>
<keyword evidence="2" id="KW-0378">Hydrolase</keyword>
<keyword evidence="2" id="KW-0862">Zinc</keyword>
<dbReference type="STRING" id="1149755.A0A2J6RJ94"/>
<dbReference type="CDD" id="cd01301">
    <property type="entry name" value="rDP_like"/>
    <property type="match status" value="1"/>
</dbReference>
<dbReference type="EC" id="3.4.13.19" evidence="2"/>
<dbReference type="GO" id="GO:0006508">
    <property type="term" value="P:proteolysis"/>
    <property type="evidence" value="ECO:0007669"/>
    <property type="project" value="UniProtKB-KW"/>
</dbReference>
<organism evidence="3 4">
    <name type="scientific">Hyaloscypha variabilis (strain UAMH 11265 / GT02V1 / F)</name>
    <name type="common">Meliniomyces variabilis</name>
    <dbReference type="NCBI Taxonomy" id="1149755"/>
    <lineage>
        <taxon>Eukaryota</taxon>
        <taxon>Fungi</taxon>
        <taxon>Dikarya</taxon>
        <taxon>Ascomycota</taxon>
        <taxon>Pezizomycotina</taxon>
        <taxon>Leotiomycetes</taxon>
        <taxon>Helotiales</taxon>
        <taxon>Hyaloscyphaceae</taxon>
        <taxon>Hyaloscypha</taxon>
        <taxon>Hyaloscypha variabilis</taxon>
    </lineage>
</organism>
<dbReference type="PROSITE" id="PS51365">
    <property type="entry name" value="RENAL_DIPEPTIDASE_2"/>
    <property type="match status" value="1"/>
</dbReference>
<accession>A0A2J6RJ94</accession>
<comment type="cofactor">
    <cofactor evidence="2">
        <name>Zn(2+)</name>
        <dbReference type="ChEBI" id="CHEBI:29105"/>
    </cofactor>
</comment>
<reference evidence="3 4" key="1">
    <citation type="submission" date="2016-04" db="EMBL/GenBank/DDBJ databases">
        <title>A degradative enzymes factory behind the ericoid mycorrhizal symbiosis.</title>
        <authorList>
            <consortium name="DOE Joint Genome Institute"/>
            <person name="Martino E."/>
            <person name="Morin E."/>
            <person name="Grelet G."/>
            <person name="Kuo A."/>
            <person name="Kohler A."/>
            <person name="Daghino S."/>
            <person name="Barry K."/>
            <person name="Choi C."/>
            <person name="Cichocki N."/>
            <person name="Clum A."/>
            <person name="Copeland A."/>
            <person name="Hainaut M."/>
            <person name="Haridas S."/>
            <person name="Labutti K."/>
            <person name="Lindquist E."/>
            <person name="Lipzen A."/>
            <person name="Khouja H.-R."/>
            <person name="Murat C."/>
            <person name="Ohm R."/>
            <person name="Olson A."/>
            <person name="Spatafora J."/>
            <person name="Veneault-Fourrey C."/>
            <person name="Henrissat B."/>
            <person name="Grigoriev I."/>
            <person name="Martin F."/>
            <person name="Perotto S."/>
        </authorList>
    </citation>
    <scope>NUCLEOTIDE SEQUENCE [LARGE SCALE GENOMIC DNA]</scope>
    <source>
        <strain evidence="3 4">F</strain>
    </source>
</reference>
<keyword evidence="4" id="KW-1185">Reference proteome</keyword>